<dbReference type="PROSITE" id="PS50865">
    <property type="entry name" value="ZF_MYND_2"/>
    <property type="match status" value="1"/>
</dbReference>
<feature type="region of interest" description="Disordered" evidence="6">
    <location>
        <begin position="498"/>
        <end position="519"/>
    </location>
</feature>
<sequence>MKSQEEAFKSSRHPAPKAKTKNPQPRNTATGNRVTKNASRNERRKAARRTAGLIKAGMVEGKGKGGVEVEVEVEVEVKGGEKEGQEKEDGKTTEYSDKNHPPCHQLCLSSKIGSENSDIKAIATSSPKCTVCHKTAPVICSICKSSAYCSFECITKDLPVHKNFCHQFTEFTSTHPRAADSPVEDEEFGFQDPHVTESTVFRLGLLFPVDATTPQYGPNSVRRGPLAIVPATSVLELVAKPGPPPAAALAVAPVAAVPRDIPCLGCIKSALQGQLKGPCRDLPRNGKRCVLCASRHSCFTREGIFGWAGSRLVQAALGDTEAEKKKWRHCIRPILGKIEEEFAEEKRKKEKKEKEKVKKAKGKGKAEVKYAAMNISKNTKKRAFSSQICQHMGIPLRLIKQRSPQNFACEKGDPYENYEPYFLVMNANPTDDDDTWATANLQKWDLEVESVFVIRADQKDINPHRVEVLVHYCRYQLHPQMIELKSGSEFFLVKEPEAEEMEKANPEHAYEELDIEDER</sequence>
<evidence type="ECO:0000256" key="4">
    <source>
        <dbReference type="PROSITE-ProRule" id="PRU00134"/>
    </source>
</evidence>
<evidence type="ECO:0000256" key="3">
    <source>
        <dbReference type="ARBA" id="ARBA00022833"/>
    </source>
</evidence>
<dbReference type="GO" id="GO:0008270">
    <property type="term" value="F:zinc ion binding"/>
    <property type="evidence" value="ECO:0007669"/>
    <property type="project" value="UniProtKB-KW"/>
</dbReference>
<keyword evidence="1" id="KW-0479">Metal-binding</keyword>
<reference evidence="8 9" key="1">
    <citation type="submission" date="2018-05" db="EMBL/GenBank/DDBJ databases">
        <title>Genome sequencing and assembly of the regulated plant pathogen Lachnellula willkommii and related sister species for the development of diagnostic species identification markers.</title>
        <authorList>
            <person name="Giroux E."/>
            <person name="Bilodeau G."/>
        </authorList>
    </citation>
    <scope>NUCLEOTIDE SEQUENCE [LARGE SCALE GENOMIC DNA]</scope>
    <source>
        <strain evidence="8 9">CBS 185.66</strain>
    </source>
</reference>
<dbReference type="SUPFAM" id="SSF144232">
    <property type="entry name" value="HIT/MYND zinc finger-like"/>
    <property type="match status" value="1"/>
</dbReference>
<dbReference type="RefSeq" id="XP_031003278.1">
    <property type="nucleotide sequence ID" value="XM_031152012.1"/>
</dbReference>
<feature type="region of interest" description="Disordered" evidence="6">
    <location>
        <begin position="1"/>
        <end position="98"/>
    </location>
</feature>
<keyword evidence="3" id="KW-0862">Zinc</keyword>
<accession>A0A8H8TXM8</accession>
<dbReference type="EMBL" id="QGMH01000128">
    <property type="protein sequence ID" value="TVY24490.1"/>
    <property type="molecule type" value="Genomic_DNA"/>
</dbReference>
<evidence type="ECO:0000313" key="8">
    <source>
        <dbReference type="EMBL" id="TVY24490.1"/>
    </source>
</evidence>
<protein>
    <recommendedName>
        <fullName evidence="7">MYND-type domain-containing protein</fullName>
    </recommendedName>
</protein>
<feature type="coiled-coil region" evidence="5">
    <location>
        <begin position="335"/>
        <end position="363"/>
    </location>
</feature>
<keyword evidence="2 4" id="KW-0863">Zinc-finger</keyword>
<comment type="caution">
    <text evidence="8">The sequence shown here is derived from an EMBL/GenBank/DDBJ whole genome shotgun (WGS) entry which is preliminary data.</text>
</comment>
<name>A0A8H8TXM8_9HELO</name>
<evidence type="ECO:0000256" key="5">
    <source>
        <dbReference type="SAM" id="Coils"/>
    </source>
</evidence>
<evidence type="ECO:0000259" key="7">
    <source>
        <dbReference type="PROSITE" id="PS50865"/>
    </source>
</evidence>
<dbReference type="OrthoDB" id="3559670at2759"/>
<feature type="compositionally biased region" description="Basic residues" evidence="6">
    <location>
        <begin position="10"/>
        <end position="20"/>
    </location>
</feature>
<dbReference type="Gene3D" id="6.10.140.2220">
    <property type="match status" value="1"/>
</dbReference>
<dbReference type="GeneID" id="41987278"/>
<organism evidence="8 9">
    <name type="scientific">Lachnellula hyalina</name>
    <dbReference type="NCBI Taxonomy" id="1316788"/>
    <lineage>
        <taxon>Eukaryota</taxon>
        <taxon>Fungi</taxon>
        <taxon>Dikarya</taxon>
        <taxon>Ascomycota</taxon>
        <taxon>Pezizomycotina</taxon>
        <taxon>Leotiomycetes</taxon>
        <taxon>Helotiales</taxon>
        <taxon>Lachnaceae</taxon>
        <taxon>Lachnellula</taxon>
    </lineage>
</organism>
<feature type="compositionally biased region" description="Basic and acidic residues" evidence="6">
    <location>
        <begin position="498"/>
        <end position="511"/>
    </location>
</feature>
<feature type="compositionally biased region" description="Polar residues" evidence="6">
    <location>
        <begin position="21"/>
        <end position="38"/>
    </location>
</feature>
<dbReference type="PROSITE" id="PS01360">
    <property type="entry name" value="ZF_MYND_1"/>
    <property type="match status" value="1"/>
</dbReference>
<proteinExistence type="predicted"/>
<dbReference type="AlphaFoldDB" id="A0A8H8TXM8"/>
<evidence type="ECO:0000313" key="9">
    <source>
        <dbReference type="Proteomes" id="UP000431533"/>
    </source>
</evidence>
<dbReference type="Proteomes" id="UP000431533">
    <property type="component" value="Unassembled WGS sequence"/>
</dbReference>
<dbReference type="InterPro" id="IPR002893">
    <property type="entry name" value="Znf_MYND"/>
</dbReference>
<evidence type="ECO:0000256" key="1">
    <source>
        <dbReference type="ARBA" id="ARBA00022723"/>
    </source>
</evidence>
<feature type="domain" description="MYND-type" evidence="7">
    <location>
        <begin position="129"/>
        <end position="165"/>
    </location>
</feature>
<evidence type="ECO:0000256" key="2">
    <source>
        <dbReference type="ARBA" id="ARBA00022771"/>
    </source>
</evidence>
<evidence type="ECO:0000256" key="6">
    <source>
        <dbReference type="SAM" id="MobiDB-lite"/>
    </source>
</evidence>
<gene>
    <name evidence="8" type="ORF">LHYA1_G007080</name>
</gene>
<feature type="compositionally biased region" description="Basic and acidic residues" evidence="6">
    <location>
        <begin position="75"/>
        <end position="98"/>
    </location>
</feature>
<dbReference type="Pfam" id="PF01753">
    <property type="entry name" value="zf-MYND"/>
    <property type="match status" value="1"/>
</dbReference>
<keyword evidence="5" id="KW-0175">Coiled coil</keyword>
<keyword evidence="9" id="KW-1185">Reference proteome</keyword>